<keyword evidence="5 10" id="KW-0132">Cell division</keyword>
<keyword evidence="8 10" id="KW-0472">Membrane</keyword>
<keyword evidence="4 10" id="KW-0997">Cell inner membrane</keyword>
<dbReference type="RefSeq" id="WP_126789216.1">
    <property type="nucleotide sequence ID" value="NZ_PIPO01000006.1"/>
</dbReference>
<gene>
    <name evidence="10 13" type="primary">tolQ</name>
    <name evidence="13" type="ORF">CWE14_12980</name>
</gene>
<evidence type="ECO:0000313" key="14">
    <source>
        <dbReference type="Proteomes" id="UP000287823"/>
    </source>
</evidence>
<evidence type="ECO:0000256" key="10">
    <source>
        <dbReference type="HAMAP-Rule" id="MF_02202"/>
    </source>
</evidence>
<comment type="similarity">
    <text evidence="2 10">Belongs to the ExbB/TolQ family.</text>
</comment>
<protein>
    <recommendedName>
        <fullName evidence="10">Tol-Pal system protein TolQ</fullName>
    </recommendedName>
</protein>
<proteinExistence type="inferred from homology"/>
<feature type="transmembrane region" description="Helical" evidence="10">
    <location>
        <begin position="171"/>
        <end position="193"/>
    </location>
</feature>
<dbReference type="InterPro" id="IPR014163">
    <property type="entry name" value="Tol-Pal_TolQ"/>
</dbReference>
<evidence type="ECO:0000256" key="1">
    <source>
        <dbReference type="ARBA" id="ARBA00004651"/>
    </source>
</evidence>
<feature type="transmembrane region" description="Helical" evidence="10">
    <location>
        <begin position="16"/>
        <end position="36"/>
    </location>
</feature>
<evidence type="ECO:0000256" key="7">
    <source>
        <dbReference type="ARBA" id="ARBA00022989"/>
    </source>
</evidence>
<comment type="subcellular location">
    <subcellularLocation>
        <location evidence="10">Cell inner membrane</location>
        <topology evidence="10">Multi-pass membrane protein</topology>
    </subcellularLocation>
    <subcellularLocation>
        <location evidence="1">Cell membrane</location>
        <topology evidence="1">Multi-pass membrane protein</topology>
    </subcellularLocation>
</comment>
<keyword evidence="7 10" id="KW-1133">Transmembrane helix</keyword>
<feature type="domain" description="MotA/TolQ/ExbB proton channel" evidence="12">
    <location>
        <begin position="82"/>
        <end position="203"/>
    </location>
</feature>
<keyword evidence="9 10" id="KW-0131">Cell cycle</keyword>
<sequence>MEHELSIWDLLLEASLLVQAVMVLLVLMSVVSWAIIFQRRKLINSTATETVKFEDRFWSGVDLARLYKELSAKGANLLGLERIFHGGFREFARLRGNPNADALTVLAGAQRSMRVAHSREIEKLETHLTWLATIGSISPYVGLFGTVWGIMNAFTSLGSVQQATLAMVAPDIAEALIATALGLFAAIPAVVAYNRFSYRVELLDSAYINFMEEFSGILQRQTLNNSNGGAGSTAATATSASSATASQDGA</sequence>
<feature type="region of interest" description="Disordered" evidence="11">
    <location>
        <begin position="229"/>
        <end position="250"/>
    </location>
</feature>
<evidence type="ECO:0000256" key="4">
    <source>
        <dbReference type="ARBA" id="ARBA00022519"/>
    </source>
</evidence>
<dbReference type="PANTHER" id="PTHR30625:SF3">
    <property type="entry name" value="TOL-PAL SYSTEM PROTEIN TOLQ"/>
    <property type="match status" value="1"/>
</dbReference>
<dbReference type="GO" id="GO:0017038">
    <property type="term" value="P:protein import"/>
    <property type="evidence" value="ECO:0007669"/>
    <property type="project" value="TreeGrafter"/>
</dbReference>
<dbReference type="InterPro" id="IPR002898">
    <property type="entry name" value="MotA_ExbB_proton_chnl"/>
</dbReference>
<evidence type="ECO:0000256" key="6">
    <source>
        <dbReference type="ARBA" id="ARBA00022692"/>
    </source>
</evidence>
<name>A0A432WD18_9GAMM</name>
<evidence type="ECO:0000256" key="9">
    <source>
        <dbReference type="ARBA" id="ARBA00023306"/>
    </source>
</evidence>
<accession>A0A432WD18</accession>
<keyword evidence="6 10" id="KW-0812">Transmembrane</keyword>
<feature type="transmembrane region" description="Helical" evidence="10">
    <location>
        <begin position="128"/>
        <end position="151"/>
    </location>
</feature>
<comment type="caution">
    <text evidence="13">The sequence shown here is derived from an EMBL/GenBank/DDBJ whole genome shotgun (WGS) entry which is preliminary data.</text>
</comment>
<evidence type="ECO:0000259" key="12">
    <source>
        <dbReference type="Pfam" id="PF01618"/>
    </source>
</evidence>
<evidence type="ECO:0000256" key="8">
    <source>
        <dbReference type="ARBA" id="ARBA00023136"/>
    </source>
</evidence>
<evidence type="ECO:0000256" key="2">
    <source>
        <dbReference type="ARBA" id="ARBA00010442"/>
    </source>
</evidence>
<dbReference type="Proteomes" id="UP000287823">
    <property type="component" value="Unassembled WGS sequence"/>
</dbReference>
<reference evidence="13 14" key="1">
    <citation type="journal article" date="2011" name="Front. Microbiol.">
        <title>Genomic signatures of strain selection and enhancement in Bacillus atrophaeus var. globigii, a historical biowarfare simulant.</title>
        <authorList>
            <person name="Gibbons H.S."/>
            <person name="Broomall S.M."/>
            <person name="McNew L.A."/>
            <person name="Daligault H."/>
            <person name="Chapman C."/>
            <person name="Bruce D."/>
            <person name="Karavis M."/>
            <person name="Krepps M."/>
            <person name="McGregor P.A."/>
            <person name="Hong C."/>
            <person name="Park K.H."/>
            <person name="Akmal A."/>
            <person name="Feldman A."/>
            <person name="Lin J.S."/>
            <person name="Chang W.E."/>
            <person name="Higgs B.W."/>
            <person name="Demirev P."/>
            <person name="Lindquist J."/>
            <person name="Liem A."/>
            <person name="Fochler E."/>
            <person name="Read T.D."/>
            <person name="Tapia R."/>
            <person name="Johnson S."/>
            <person name="Bishop-Lilly K.A."/>
            <person name="Detter C."/>
            <person name="Han C."/>
            <person name="Sozhamannan S."/>
            <person name="Rosenzweig C.N."/>
            <person name="Skowronski E.W."/>
        </authorList>
    </citation>
    <scope>NUCLEOTIDE SEQUENCE [LARGE SCALE GENOMIC DNA]</scope>
    <source>
        <strain evidence="13 14">Y4G10-17</strain>
    </source>
</reference>
<evidence type="ECO:0000256" key="5">
    <source>
        <dbReference type="ARBA" id="ARBA00022618"/>
    </source>
</evidence>
<dbReference type="NCBIfam" id="TIGR02796">
    <property type="entry name" value="tolQ"/>
    <property type="match status" value="1"/>
</dbReference>
<dbReference type="GO" id="GO:0043213">
    <property type="term" value="P:bacteriocin transport"/>
    <property type="evidence" value="ECO:0007669"/>
    <property type="project" value="InterPro"/>
</dbReference>
<dbReference type="HAMAP" id="MF_02202">
    <property type="entry name" value="TolQ"/>
    <property type="match status" value="1"/>
</dbReference>
<comment type="subunit">
    <text evidence="10">The Tol-Pal system is composed of five core proteins: the inner membrane proteins TolA, TolQ and TolR, the periplasmic protein TolB and the outer membrane protein Pal. They form a network linking the inner and outer membranes and the peptidoglycan layer.</text>
</comment>
<comment type="function">
    <text evidence="10">Part of the Tol-Pal system, which plays a role in outer membrane invagination during cell division and is important for maintaining outer membrane integrity.</text>
</comment>
<dbReference type="Pfam" id="PF01618">
    <property type="entry name" value="MotA_ExbB"/>
    <property type="match status" value="1"/>
</dbReference>
<dbReference type="InterPro" id="IPR050790">
    <property type="entry name" value="ExbB/TolQ_transport"/>
</dbReference>
<keyword evidence="3 10" id="KW-1003">Cell membrane</keyword>
<evidence type="ECO:0000313" key="13">
    <source>
        <dbReference type="EMBL" id="RUO30284.1"/>
    </source>
</evidence>
<keyword evidence="14" id="KW-1185">Reference proteome</keyword>
<dbReference type="AlphaFoldDB" id="A0A432WD18"/>
<organism evidence="13 14">
    <name type="scientific">Aliidiomarina soli</name>
    <dbReference type="NCBI Taxonomy" id="1928574"/>
    <lineage>
        <taxon>Bacteria</taxon>
        <taxon>Pseudomonadati</taxon>
        <taxon>Pseudomonadota</taxon>
        <taxon>Gammaproteobacteria</taxon>
        <taxon>Alteromonadales</taxon>
        <taxon>Idiomarinaceae</taxon>
        <taxon>Aliidiomarina</taxon>
    </lineage>
</organism>
<evidence type="ECO:0000256" key="11">
    <source>
        <dbReference type="SAM" id="MobiDB-lite"/>
    </source>
</evidence>
<dbReference type="GO" id="GO:0051301">
    <property type="term" value="P:cell division"/>
    <property type="evidence" value="ECO:0007669"/>
    <property type="project" value="UniProtKB-UniRule"/>
</dbReference>
<dbReference type="EMBL" id="PIPO01000006">
    <property type="protein sequence ID" value="RUO30284.1"/>
    <property type="molecule type" value="Genomic_DNA"/>
</dbReference>
<dbReference type="GO" id="GO:0005886">
    <property type="term" value="C:plasma membrane"/>
    <property type="evidence" value="ECO:0007669"/>
    <property type="project" value="UniProtKB-SubCell"/>
</dbReference>
<evidence type="ECO:0000256" key="3">
    <source>
        <dbReference type="ARBA" id="ARBA00022475"/>
    </source>
</evidence>
<dbReference type="PANTHER" id="PTHR30625">
    <property type="entry name" value="PROTEIN TOLQ"/>
    <property type="match status" value="1"/>
</dbReference>